<dbReference type="AlphaFoldDB" id="A0A2G5NUM5"/>
<dbReference type="Pfam" id="PF22819">
    <property type="entry name" value="TcaA_5th"/>
    <property type="match status" value="1"/>
</dbReference>
<dbReference type="RefSeq" id="WP_099577135.1">
    <property type="nucleotide sequence ID" value="NZ_MJBI02000010.1"/>
</dbReference>
<dbReference type="Proteomes" id="UP000229523">
    <property type="component" value="Unassembled WGS sequence"/>
</dbReference>
<gene>
    <name evidence="3" type="ORF">BFS35_012405</name>
</gene>
<keyword evidence="4" id="KW-1185">Reference proteome</keyword>
<protein>
    <recommendedName>
        <fullName evidence="2">TcaA protein NTF2-like domain-containing protein</fullName>
    </recommendedName>
</protein>
<evidence type="ECO:0000313" key="4">
    <source>
        <dbReference type="Proteomes" id="UP000229523"/>
    </source>
</evidence>
<proteinExistence type="predicted"/>
<feature type="domain" description="TcaA protein NTF2-like" evidence="2">
    <location>
        <begin position="52"/>
        <end position="134"/>
    </location>
</feature>
<keyword evidence="1" id="KW-0732">Signal</keyword>
<feature type="signal peptide" evidence="1">
    <location>
        <begin position="1"/>
        <end position="22"/>
    </location>
</feature>
<dbReference type="EMBL" id="MJBI02000010">
    <property type="protein sequence ID" value="RAI79148.1"/>
    <property type="molecule type" value="Genomic_DNA"/>
</dbReference>
<evidence type="ECO:0000259" key="2">
    <source>
        <dbReference type="Pfam" id="PF22819"/>
    </source>
</evidence>
<name>A0A2G5NUM5_9STAP</name>
<evidence type="ECO:0000256" key="1">
    <source>
        <dbReference type="SAM" id="SignalP"/>
    </source>
</evidence>
<dbReference type="InterPro" id="IPR054528">
    <property type="entry name" value="TcaA_5th"/>
</dbReference>
<reference evidence="3 4" key="1">
    <citation type="journal article" date="2018" name="Front. Microbiol.">
        <title>Description and Comparative Genomics of Macrococcus caseolyticus subsp. hominis subsp. nov., Macrococcus goetzii sp. nov., Macrococcus epidermidis sp. nov., and Macrococcus bohemicus sp. nov., Novel Macrococci From Human Clinical Material With Virulence Potential and Suspected Uptake of Foreign DNA by Natural Transformation.</title>
        <authorList>
            <person name="Maslanova I."/>
            <person name="Wertheimer Z."/>
            <person name="Sedlacek I."/>
            <person name="Svec P."/>
            <person name="Indrakova A."/>
            <person name="Kovarovic V."/>
            <person name="Schumann P."/>
            <person name="Sproer C."/>
            <person name="Kralova S."/>
            <person name="Sedo O."/>
            <person name="Kristofova L."/>
            <person name="Vrbovska V."/>
            <person name="Fuzik T."/>
            <person name="Petras P."/>
            <person name="Zdrahal Z."/>
            <person name="Ruzickova V."/>
            <person name="Doskar J."/>
            <person name="Pantucek R."/>
        </authorList>
    </citation>
    <scope>NUCLEOTIDE SEQUENCE [LARGE SCALE GENOMIC DNA]</scope>
    <source>
        <strain evidence="3 4">CCM 4927</strain>
    </source>
</reference>
<sequence>MKYILGVLACVFLLFTTGCSNQEEKIISAKSARKSQYLYQWSGSKKDDIMLVNSAVKHFFDRYADAYNKNNYNLLKSTVKEGSIAEKELKKEISSGNYTNMEVYSNTIDKISTQKDEYVALVGKEISNYATNGRTYSETVFHFVYDPSLKQMMITQISDVNNSELKVNDKSQAQKNTKGNGVVIDILSTNFKNEFFLDNNRFAGGISEQMSFQVIKDKFGDFSDHTTINQKKYYIFGNAGINFNKQLDDKSTGAETAQDMVIVPPYMLYQDVLAFYGQPNKEFLENTNDPRVIYENESGNVKVAFHLSTNKKEVEYVEKLK</sequence>
<feature type="chain" id="PRO_5038925900" description="TcaA protein NTF2-like domain-containing protein" evidence="1">
    <location>
        <begin position="23"/>
        <end position="321"/>
    </location>
</feature>
<accession>A0A2G5NUM5</accession>
<evidence type="ECO:0000313" key="3">
    <source>
        <dbReference type="EMBL" id="RAI79148.1"/>
    </source>
</evidence>
<comment type="caution">
    <text evidence="3">The sequence shown here is derived from an EMBL/GenBank/DDBJ whole genome shotgun (WGS) entry which is preliminary data.</text>
</comment>
<organism evidence="3 4">
    <name type="scientific">Macrococcoides goetzii</name>
    <dbReference type="NCBI Taxonomy" id="1891097"/>
    <lineage>
        <taxon>Bacteria</taxon>
        <taxon>Bacillati</taxon>
        <taxon>Bacillota</taxon>
        <taxon>Bacilli</taxon>
        <taxon>Bacillales</taxon>
        <taxon>Staphylococcaceae</taxon>
        <taxon>Macrococcoides</taxon>
    </lineage>
</organism>
<dbReference type="PROSITE" id="PS51257">
    <property type="entry name" value="PROKAR_LIPOPROTEIN"/>
    <property type="match status" value="1"/>
</dbReference>